<keyword evidence="3" id="KW-0732">Signal</keyword>
<name>A0ABR2J0T8_9EUKA</name>
<evidence type="ECO:0000256" key="3">
    <source>
        <dbReference type="SAM" id="SignalP"/>
    </source>
</evidence>
<dbReference type="Gene3D" id="3.80.10.10">
    <property type="entry name" value="Ribonuclease Inhibitor"/>
    <property type="match status" value="1"/>
</dbReference>
<keyword evidence="5" id="KW-1185">Reference proteome</keyword>
<dbReference type="InterPro" id="IPR032675">
    <property type="entry name" value="LRR_dom_sf"/>
</dbReference>
<sequence>MICLFFASAFSTSTCSGKTYTIIDTFVTVHSNFENECPGAETLIIKDAMSITFQSGDAFRNSKLKVIKMTSDMSITLQSDIFSNLASLQTVTLASGGVTIQSEVFKGSGVQTVTLKGDTSVTIQESAFANCKSLETVEMSANSVSIQGDSFKGSSVQSVTLTGDTSATIQGASFANCKSLETVEMSARSVTIQGTSFHYCSSLNSVKLTGSTSVTIQNNPFCGCTNLKGNIEAITDKFTFQESSAFQCDGSSGDEDDTSVPSVPSPTPAPIKYTISATVNGEFRPLEISIVNKDGYGTGCTSAQLLEKYDITITSDIPDEDIPEGYKIALNYDKTKYEVDKTKLPQKMSDAIEEKQISGSGDGGKKGGGISMTIIIGIVVAVVVVVVIIIVVVVVVKKKNKKQTSDAEANEEQLP</sequence>
<feature type="chain" id="PRO_5045790857" description="Surface antigen BspA-like" evidence="3">
    <location>
        <begin position="18"/>
        <end position="415"/>
    </location>
</feature>
<dbReference type="Pfam" id="PF13306">
    <property type="entry name" value="LRR_5"/>
    <property type="match status" value="1"/>
</dbReference>
<dbReference type="EMBL" id="JAPFFF010000014">
    <property type="protein sequence ID" value="KAK8870832.1"/>
    <property type="molecule type" value="Genomic_DNA"/>
</dbReference>
<proteinExistence type="predicted"/>
<dbReference type="InterPro" id="IPR026906">
    <property type="entry name" value="LRR_5"/>
</dbReference>
<evidence type="ECO:0000256" key="2">
    <source>
        <dbReference type="SAM" id="Phobius"/>
    </source>
</evidence>
<keyword evidence="2" id="KW-1133">Transmembrane helix</keyword>
<dbReference type="SUPFAM" id="SSF52058">
    <property type="entry name" value="L domain-like"/>
    <property type="match status" value="1"/>
</dbReference>
<dbReference type="InterPro" id="IPR053139">
    <property type="entry name" value="Surface_bspA-like"/>
</dbReference>
<feature type="transmembrane region" description="Helical" evidence="2">
    <location>
        <begin position="374"/>
        <end position="396"/>
    </location>
</feature>
<evidence type="ECO:0000313" key="4">
    <source>
        <dbReference type="EMBL" id="KAK8870832.1"/>
    </source>
</evidence>
<organism evidence="4 5">
    <name type="scientific">Tritrichomonas musculus</name>
    <dbReference type="NCBI Taxonomy" id="1915356"/>
    <lineage>
        <taxon>Eukaryota</taxon>
        <taxon>Metamonada</taxon>
        <taxon>Parabasalia</taxon>
        <taxon>Tritrichomonadida</taxon>
        <taxon>Tritrichomonadidae</taxon>
        <taxon>Tritrichomonas</taxon>
    </lineage>
</organism>
<accession>A0ABR2J0T8</accession>
<dbReference type="Proteomes" id="UP001470230">
    <property type="component" value="Unassembled WGS sequence"/>
</dbReference>
<feature type="signal peptide" evidence="3">
    <location>
        <begin position="1"/>
        <end position="17"/>
    </location>
</feature>
<reference evidence="4 5" key="1">
    <citation type="submission" date="2024-04" db="EMBL/GenBank/DDBJ databases">
        <title>Tritrichomonas musculus Genome.</title>
        <authorList>
            <person name="Alves-Ferreira E."/>
            <person name="Grigg M."/>
            <person name="Lorenzi H."/>
            <person name="Galac M."/>
        </authorList>
    </citation>
    <scope>NUCLEOTIDE SEQUENCE [LARGE SCALE GENOMIC DNA]</scope>
    <source>
        <strain evidence="4 5">EAF2021</strain>
    </source>
</reference>
<protein>
    <recommendedName>
        <fullName evidence="6">Surface antigen BspA-like</fullName>
    </recommendedName>
</protein>
<dbReference type="PANTHER" id="PTHR45661">
    <property type="entry name" value="SURFACE ANTIGEN"/>
    <property type="match status" value="1"/>
</dbReference>
<evidence type="ECO:0008006" key="6">
    <source>
        <dbReference type="Google" id="ProtNLM"/>
    </source>
</evidence>
<comment type="caution">
    <text evidence="4">The sequence shown here is derived from an EMBL/GenBank/DDBJ whole genome shotgun (WGS) entry which is preliminary data.</text>
</comment>
<dbReference type="PANTHER" id="PTHR45661:SF3">
    <property type="entry name" value="IG-LIKE DOMAIN-CONTAINING PROTEIN"/>
    <property type="match status" value="1"/>
</dbReference>
<feature type="region of interest" description="Disordered" evidence="1">
    <location>
        <begin position="246"/>
        <end position="267"/>
    </location>
</feature>
<gene>
    <name evidence="4" type="ORF">M9Y10_008730</name>
</gene>
<keyword evidence="2" id="KW-0812">Transmembrane</keyword>
<keyword evidence="2" id="KW-0472">Membrane</keyword>
<evidence type="ECO:0000256" key="1">
    <source>
        <dbReference type="SAM" id="MobiDB-lite"/>
    </source>
</evidence>
<evidence type="ECO:0000313" key="5">
    <source>
        <dbReference type="Proteomes" id="UP001470230"/>
    </source>
</evidence>